<sequence>MLQSTQQTTQQTNQTLWIKNPLAVFSGSLTGPDAKRDLRGGIVIKGSQIIECIAAGQQPVAAVDQQLDASDMVLLPGLINTHHHFYQTLTRCLPAAINQPLFPWLQTLYPVWAGLSAKHIEVATEIACWELMLSGATTVADHHYVFNHALSEAIDIQAEVVGRLGVRATLTRGSMSLSQKDGGLPPDSVVQTEQQILDDSLRLIKRYHSAEQGSMLNLALAPCSPFSVTESLMCDTATLAKEQGVRLHTHLGETIDENDFCLKKLGMRPVDYLEHCGWLGPQTWLAHGIHFDQTEIQRLGAAQVGIAHCPTSNMVLASGICPTLELAKAGCKIGMAVDGSASNDSSNMIQELRHSLMQQRLRYRADQITHHQVLNWATQGSAAVLGRDDIGVLAPGKQADIGLHKLDGLNFSGAHDPLAALILCGASQVSKLMVAGKWIIEDADETRAQLEQLKSQHHQLAIQLVKQGSL</sequence>
<dbReference type="InterPro" id="IPR050287">
    <property type="entry name" value="MTA/SAH_deaminase"/>
</dbReference>
<evidence type="ECO:0000256" key="1">
    <source>
        <dbReference type="ARBA" id="ARBA00006745"/>
    </source>
</evidence>
<evidence type="ECO:0000313" key="4">
    <source>
        <dbReference type="EMBL" id="MEE1675801.1"/>
    </source>
</evidence>
<dbReference type="InterPro" id="IPR006680">
    <property type="entry name" value="Amidohydro-rel"/>
</dbReference>
<keyword evidence="5" id="KW-1185">Reference proteome</keyword>
<dbReference type="SUPFAM" id="SSF51338">
    <property type="entry name" value="Composite domain of metallo-dependent hydrolases"/>
    <property type="match status" value="2"/>
</dbReference>
<dbReference type="Gene3D" id="2.30.40.10">
    <property type="entry name" value="Urease, subunit C, domain 1"/>
    <property type="match status" value="1"/>
</dbReference>
<evidence type="ECO:0000313" key="5">
    <source>
        <dbReference type="Proteomes" id="UP001310248"/>
    </source>
</evidence>
<dbReference type="SUPFAM" id="SSF51556">
    <property type="entry name" value="Metallo-dependent hydrolases"/>
    <property type="match status" value="1"/>
</dbReference>
<evidence type="ECO:0000256" key="2">
    <source>
        <dbReference type="ARBA" id="ARBA00022801"/>
    </source>
</evidence>
<dbReference type="GO" id="GO:0102127">
    <property type="term" value="F:8-oxoguanine deaminase activity"/>
    <property type="evidence" value="ECO:0007669"/>
    <property type="project" value="UniProtKB-EC"/>
</dbReference>
<dbReference type="NCBIfam" id="NF006055">
    <property type="entry name" value="PRK08203.1"/>
    <property type="match status" value="1"/>
</dbReference>
<reference evidence="5" key="1">
    <citation type="submission" date="2023-07" db="EMBL/GenBank/DDBJ databases">
        <title>Draft genome sequence of Agarivorans aestuarii strain ZMCS4, a CAZymes producing bacteria isolated from the marine brown algae Clodostephus spongiosus.</title>
        <authorList>
            <person name="Lorente B."/>
            <person name="Cabral C."/>
            <person name="Frias J."/>
            <person name="Faria J."/>
            <person name="Toubarro D."/>
        </authorList>
    </citation>
    <scope>NUCLEOTIDE SEQUENCE [LARGE SCALE GENOMIC DNA]</scope>
    <source>
        <strain evidence="5">ZMCS4</strain>
    </source>
</reference>
<comment type="similarity">
    <text evidence="1">Belongs to the metallo-dependent hydrolases superfamily. ATZ/TRZ family.</text>
</comment>
<dbReference type="InterPro" id="IPR032466">
    <property type="entry name" value="Metal_Hydrolase"/>
</dbReference>
<dbReference type="PANTHER" id="PTHR43794:SF11">
    <property type="entry name" value="AMIDOHYDROLASE-RELATED DOMAIN-CONTAINING PROTEIN"/>
    <property type="match status" value="1"/>
</dbReference>
<dbReference type="PANTHER" id="PTHR43794">
    <property type="entry name" value="AMINOHYDROLASE SSNA-RELATED"/>
    <property type="match status" value="1"/>
</dbReference>
<organism evidence="4 5">
    <name type="scientific">Agarivorans aestuarii</name>
    <dbReference type="NCBI Taxonomy" id="1563703"/>
    <lineage>
        <taxon>Bacteria</taxon>
        <taxon>Pseudomonadati</taxon>
        <taxon>Pseudomonadota</taxon>
        <taxon>Gammaproteobacteria</taxon>
        <taxon>Alteromonadales</taxon>
        <taxon>Alteromonadaceae</taxon>
        <taxon>Agarivorans</taxon>
    </lineage>
</organism>
<name>A0ABU7G8Q4_9ALTE</name>
<dbReference type="EC" id="3.5.4.32" evidence="4"/>
<dbReference type="Gene3D" id="3.20.20.140">
    <property type="entry name" value="Metal-dependent hydrolases"/>
    <property type="match status" value="1"/>
</dbReference>
<dbReference type="RefSeq" id="WP_329776585.1">
    <property type="nucleotide sequence ID" value="NZ_JAYDYW010000016.1"/>
</dbReference>
<keyword evidence="2 4" id="KW-0378">Hydrolase</keyword>
<dbReference type="Pfam" id="PF01979">
    <property type="entry name" value="Amidohydro_1"/>
    <property type="match status" value="1"/>
</dbReference>
<dbReference type="InterPro" id="IPR011059">
    <property type="entry name" value="Metal-dep_hydrolase_composite"/>
</dbReference>
<feature type="domain" description="Amidohydrolase-related" evidence="3">
    <location>
        <begin position="73"/>
        <end position="438"/>
    </location>
</feature>
<dbReference type="Proteomes" id="UP001310248">
    <property type="component" value="Unassembled WGS sequence"/>
</dbReference>
<proteinExistence type="inferred from homology"/>
<comment type="caution">
    <text evidence="4">The sequence shown here is derived from an EMBL/GenBank/DDBJ whole genome shotgun (WGS) entry which is preliminary data.</text>
</comment>
<protein>
    <submittedName>
        <fullName evidence="4">8-oxoguanine deaminase</fullName>
        <ecNumber evidence="4">3.5.4.32</ecNumber>
    </submittedName>
</protein>
<evidence type="ECO:0000259" key="3">
    <source>
        <dbReference type="Pfam" id="PF01979"/>
    </source>
</evidence>
<gene>
    <name evidence="4" type="ORF">SNR37_001128</name>
</gene>
<accession>A0ABU7G8Q4</accession>
<dbReference type="EMBL" id="JAYDYW010000016">
    <property type="protein sequence ID" value="MEE1675801.1"/>
    <property type="molecule type" value="Genomic_DNA"/>
</dbReference>
<dbReference type="CDD" id="cd01298">
    <property type="entry name" value="ATZ_TRZ_like"/>
    <property type="match status" value="1"/>
</dbReference>